<dbReference type="Gene3D" id="1.10.10.60">
    <property type="entry name" value="Homeodomain-like"/>
    <property type="match status" value="1"/>
</dbReference>
<comment type="caution">
    <text evidence="6">The sequence shown here is derived from an EMBL/GenBank/DDBJ whole genome shotgun (WGS) entry which is preliminary data.</text>
</comment>
<keyword evidence="1" id="KW-0805">Transcription regulation</keyword>
<organism evidence="6 7">
    <name type="scientific">Sphingomonas aracearum</name>
    <dbReference type="NCBI Taxonomy" id="2283317"/>
    <lineage>
        <taxon>Bacteria</taxon>
        <taxon>Pseudomonadati</taxon>
        <taxon>Pseudomonadota</taxon>
        <taxon>Alphaproteobacteria</taxon>
        <taxon>Sphingomonadales</taxon>
        <taxon>Sphingomonadaceae</taxon>
        <taxon>Sphingomonas</taxon>
    </lineage>
</organism>
<dbReference type="Pfam" id="PF00440">
    <property type="entry name" value="TetR_N"/>
    <property type="match status" value="1"/>
</dbReference>
<evidence type="ECO:0000259" key="5">
    <source>
        <dbReference type="PROSITE" id="PS50977"/>
    </source>
</evidence>
<dbReference type="RefSeq" id="WP_114686949.1">
    <property type="nucleotide sequence ID" value="NZ_QQNB01000001.1"/>
</dbReference>
<dbReference type="EMBL" id="QQNB01000001">
    <property type="protein sequence ID" value="RDE07369.1"/>
    <property type="molecule type" value="Genomic_DNA"/>
</dbReference>
<dbReference type="PROSITE" id="PS50977">
    <property type="entry name" value="HTH_TETR_2"/>
    <property type="match status" value="1"/>
</dbReference>
<evidence type="ECO:0000256" key="2">
    <source>
        <dbReference type="ARBA" id="ARBA00023125"/>
    </source>
</evidence>
<dbReference type="Proteomes" id="UP000253918">
    <property type="component" value="Unassembled WGS sequence"/>
</dbReference>
<gene>
    <name evidence="6" type="ORF">DVW87_07050</name>
</gene>
<keyword evidence="2 4" id="KW-0238">DNA-binding</keyword>
<evidence type="ECO:0000256" key="3">
    <source>
        <dbReference type="ARBA" id="ARBA00023163"/>
    </source>
</evidence>
<dbReference type="SUPFAM" id="SSF46689">
    <property type="entry name" value="Homeodomain-like"/>
    <property type="match status" value="1"/>
</dbReference>
<evidence type="ECO:0000256" key="1">
    <source>
        <dbReference type="ARBA" id="ARBA00023015"/>
    </source>
</evidence>
<dbReference type="InterPro" id="IPR009057">
    <property type="entry name" value="Homeodomain-like_sf"/>
</dbReference>
<dbReference type="OrthoDB" id="7056813at2"/>
<reference evidence="6 7" key="1">
    <citation type="submission" date="2018-07" db="EMBL/GenBank/DDBJ databases">
        <title>a novel species of Sphingomonas isolated from the rhizosphere soil of Araceae plant.</title>
        <authorList>
            <person name="Zhiyong W."/>
            <person name="Qinglan Z."/>
            <person name="Zhiwei F."/>
            <person name="Ding X."/>
            <person name="Gejiao W."/>
            <person name="Shixue Z."/>
        </authorList>
    </citation>
    <scope>NUCLEOTIDE SEQUENCE [LARGE SCALE GENOMIC DNA]</scope>
    <source>
        <strain evidence="6 7">WZY 27</strain>
    </source>
</reference>
<dbReference type="PANTHER" id="PTHR30055">
    <property type="entry name" value="HTH-TYPE TRANSCRIPTIONAL REGULATOR RUTR"/>
    <property type="match status" value="1"/>
</dbReference>
<accession>A0A369VZZ1</accession>
<name>A0A369VZZ1_9SPHN</name>
<dbReference type="PANTHER" id="PTHR30055:SF234">
    <property type="entry name" value="HTH-TYPE TRANSCRIPTIONAL REGULATOR BETI"/>
    <property type="match status" value="1"/>
</dbReference>
<protein>
    <submittedName>
        <fullName evidence="6">TetR/AcrR family transcriptional regulator</fullName>
    </submittedName>
</protein>
<dbReference type="GO" id="GO:0003700">
    <property type="term" value="F:DNA-binding transcription factor activity"/>
    <property type="evidence" value="ECO:0007669"/>
    <property type="project" value="TreeGrafter"/>
</dbReference>
<evidence type="ECO:0000313" key="6">
    <source>
        <dbReference type="EMBL" id="RDE07369.1"/>
    </source>
</evidence>
<dbReference type="AlphaFoldDB" id="A0A369VZZ1"/>
<dbReference type="InterPro" id="IPR001647">
    <property type="entry name" value="HTH_TetR"/>
</dbReference>
<proteinExistence type="predicted"/>
<keyword evidence="7" id="KW-1185">Reference proteome</keyword>
<keyword evidence="3" id="KW-0804">Transcription</keyword>
<dbReference type="InterPro" id="IPR050109">
    <property type="entry name" value="HTH-type_TetR-like_transc_reg"/>
</dbReference>
<dbReference type="Gene3D" id="1.10.357.10">
    <property type="entry name" value="Tetracycline Repressor, domain 2"/>
    <property type="match status" value="1"/>
</dbReference>
<feature type="DNA-binding region" description="H-T-H motif" evidence="4">
    <location>
        <begin position="34"/>
        <end position="53"/>
    </location>
</feature>
<sequence>MVPLAPDDLSSDARARIVAATAHLIHAGGVAAATTRAVANAAGVQVPTIYRLFGDKRGLLDAVAEAGLAAYVSEKARRTPGNDPVEELGQAWDDHVAFCLAHPAIFALMSSIGPDGRPSAAAEAGLEVLRQRIRRVAQAGRLRVSEERAVDLVHACGTGVIGVLLGKVASERGDLAAAARETVMTAIIAGVGSEEAAEGREVASLASGVRARIDEADMLSPGERLLLDELLRRIAGG</sequence>
<dbReference type="GO" id="GO:0000976">
    <property type="term" value="F:transcription cis-regulatory region binding"/>
    <property type="evidence" value="ECO:0007669"/>
    <property type="project" value="TreeGrafter"/>
</dbReference>
<evidence type="ECO:0000256" key="4">
    <source>
        <dbReference type="PROSITE-ProRule" id="PRU00335"/>
    </source>
</evidence>
<evidence type="ECO:0000313" key="7">
    <source>
        <dbReference type="Proteomes" id="UP000253918"/>
    </source>
</evidence>
<feature type="domain" description="HTH tetR-type" evidence="5">
    <location>
        <begin position="11"/>
        <end position="71"/>
    </location>
</feature>